<accession>A0A5B8A2G9</accession>
<evidence type="ECO:0000313" key="4">
    <source>
        <dbReference type="Proteomes" id="UP000305398"/>
    </source>
</evidence>
<keyword evidence="4" id="KW-1185">Reference proteome</keyword>
<dbReference type="EMBL" id="CP040896">
    <property type="protein sequence ID" value="QDA61349.1"/>
    <property type="molecule type" value="Genomic_DNA"/>
</dbReference>
<keyword evidence="2" id="KW-0732">Signal</keyword>
<feature type="region of interest" description="Disordered" evidence="1">
    <location>
        <begin position="62"/>
        <end position="84"/>
    </location>
</feature>
<evidence type="ECO:0000256" key="1">
    <source>
        <dbReference type="SAM" id="MobiDB-lite"/>
    </source>
</evidence>
<proteinExistence type="predicted"/>
<name>A0A5B8A2G9_9BACT</name>
<sequence length="162" mass="18065">MRLIRYSIVVSCLWLMGCTNSQNAYERLVPVPTASQTRRNTTPALDLPALLVQNIDSLRRLIGPPRESQGEGSAAEPGARGSGTAAKVENWVNTFEKNRSTLIVTFNARTRKVVDIVLPGTDEEELMQQANLSLYDSRYIVLPVGDPKFLDRITGLRIIPRR</sequence>
<gene>
    <name evidence="3" type="ORF">FHG12_15145</name>
</gene>
<dbReference type="PROSITE" id="PS51257">
    <property type="entry name" value="PROKAR_LIPOPROTEIN"/>
    <property type="match status" value="1"/>
</dbReference>
<dbReference type="Proteomes" id="UP000305398">
    <property type="component" value="Chromosome"/>
</dbReference>
<dbReference type="AlphaFoldDB" id="A0A5B8A2G9"/>
<dbReference type="RefSeq" id="WP_139516523.1">
    <property type="nucleotide sequence ID" value="NZ_CP040896.1"/>
</dbReference>
<organism evidence="3 4">
    <name type="scientific">Hymenobacter jejuensis</name>
    <dbReference type="NCBI Taxonomy" id="2502781"/>
    <lineage>
        <taxon>Bacteria</taxon>
        <taxon>Pseudomonadati</taxon>
        <taxon>Bacteroidota</taxon>
        <taxon>Cytophagia</taxon>
        <taxon>Cytophagales</taxon>
        <taxon>Hymenobacteraceae</taxon>
        <taxon>Hymenobacter</taxon>
    </lineage>
</organism>
<protein>
    <recommendedName>
        <fullName evidence="5">DUF4252 domain-containing protein</fullName>
    </recommendedName>
</protein>
<feature type="signal peptide" evidence="2">
    <location>
        <begin position="1"/>
        <end position="24"/>
    </location>
</feature>
<dbReference type="KEGG" id="hyj:FHG12_15145"/>
<evidence type="ECO:0000256" key="2">
    <source>
        <dbReference type="SAM" id="SignalP"/>
    </source>
</evidence>
<evidence type="ECO:0000313" key="3">
    <source>
        <dbReference type="EMBL" id="QDA61349.1"/>
    </source>
</evidence>
<reference evidence="3 4" key="1">
    <citation type="submission" date="2019-06" db="EMBL/GenBank/DDBJ databases">
        <authorList>
            <person name="Srinivasan S."/>
        </authorList>
    </citation>
    <scope>NUCLEOTIDE SEQUENCE [LARGE SCALE GENOMIC DNA]</scope>
    <source>
        <strain evidence="3 4">17J68-5</strain>
    </source>
</reference>
<evidence type="ECO:0008006" key="5">
    <source>
        <dbReference type="Google" id="ProtNLM"/>
    </source>
</evidence>
<feature type="chain" id="PRO_5022676999" description="DUF4252 domain-containing protein" evidence="2">
    <location>
        <begin position="25"/>
        <end position="162"/>
    </location>
</feature>
<dbReference type="OrthoDB" id="883835at2"/>